<accession>A5G2S2</accession>
<dbReference type="KEGG" id="acr:Acry_2964"/>
<dbReference type="NCBIfam" id="TIGR03007">
    <property type="entry name" value="pepcterm_ChnLen"/>
    <property type="match status" value="1"/>
</dbReference>
<name>A5G2S2_ACICJ</name>
<dbReference type="PANTHER" id="PTHR32309">
    <property type="entry name" value="TYROSINE-PROTEIN KINASE"/>
    <property type="match status" value="1"/>
</dbReference>
<dbReference type="STRING" id="349163.Acry_2964"/>
<keyword evidence="2" id="KW-0812">Transmembrane</keyword>
<feature type="transmembrane region" description="Helical" evidence="2">
    <location>
        <begin position="20"/>
        <end position="40"/>
    </location>
</feature>
<feature type="transmembrane region" description="Helical" evidence="2">
    <location>
        <begin position="408"/>
        <end position="428"/>
    </location>
</feature>
<dbReference type="Proteomes" id="UP000000245">
    <property type="component" value="Chromosome"/>
</dbReference>
<sequence length="493" mass="53343">MEQLIETALRLLATAWRKRWYALATAWLVCALGWTAVMLLPPNFEASAQLYVAADPVLTPLLRGIAINGNSEQEFNLLRQTLLSTPNLQHLIDREGLHAQGPGAREALVRRLRARVTVVPQSRNLFTIRYVGHDPRRAYNIIAGLVNIYVERASDHNQSDIDNAGKFLQSQIDYFHNQLKSLEARRAAFQAKYLELLPGSDGVSAVRASGARVRKLETELQDAKAEQALLASELAKTKPLLSETQAAGGNPALAAALANLARLRQQYTNSYPGVQAAERQVKALEHGPAGGGKSSYSVPVANPVYKALHLEILQTQTRILETTRALARAKVEHAKLTALARSAPGVEAKFINLNRNYGVLQKEYQDLISRREAMRIGAAANIDANQVQLQVINPPVLPRLPIGPNRRLFLVAVLVLGIGAGLGVGVLLGELEGRVRSEADLRGFGIPVIGQISDISPQSGVIMPALRIGIGGSLLLGVFGALFIATFIIGGLG</sequence>
<protein>
    <submittedName>
        <fullName evidence="3">Lipopolysaccharide biosynthesis protein</fullName>
    </submittedName>
</protein>
<organism evidence="3 4">
    <name type="scientific">Acidiphilium cryptum (strain JF-5)</name>
    <dbReference type="NCBI Taxonomy" id="349163"/>
    <lineage>
        <taxon>Bacteria</taxon>
        <taxon>Pseudomonadati</taxon>
        <taxon>Pseudomonadota</taxon>
        <taxon>Alphaproteobacteria</taxon>
        <taxon>Acetobacterales</taxon>
        <taxon>Acidocellaceae</taxon>
        <taxon>Acidiphilium</taxon>
    </lineage>
</organism>
<reference evidence="3 4" key="1">
    <citation type="submission" date="2007-05" db="EMBL/GenBank/DDBJ databases">
        <title>Complete sequence of chromosome of Acidiphilium cryptum JF-5.</title>
        <authorList>
            <consortium name="US DOE Joint Genome Institute"/>
            <person name="Copeland A."/>
            <person name="Lucas S."/>
            <person name="Lapidus A."/>
            <person name="Barry K."/>
            <person name="Detter J.C."/>
            <person name="Glavina del Rio T."/>
            <person name="Hammon N."/>
            <person name="Israni S."/>
            <person name="Dalin E."/>
            <person name="Tice H."/>
            <person name="Pitluck S."/>
            <person name="Sims D."/>
            <person name="Brettin T."/>
            <person name="Bruce D."/>
            <person name="Han C."/>
            <person name="Schmutz J."/>
            <person name="Larimer F."/>
            <person name="Land M."/>
            <person name="Hauser L."/>
            <person name="Kyrpides N."/>
            <person name="Kim E."/>
            <person name="Magnuson T."/>
            <person name="Richardson P."/>
        </authorList>
    </citation>
    <scope>NUCLEOTIDE SEQUENCE [LARGE SCALE GENOMIC DNA]</scope>
    <source>
        <strain evidence="3 4">JF-5</strain>
    </source>
</reference>
<evidence type="ECO:0000313" key="3">
    <source>
        <dbReference type="EMBL" id="ABQ32154.1"/>
    </source>
</evidence>
<keyword evidence="2" id="KW-1133">Transmembrane helix</keyword>
<dbReference type="HOGENOM" id="CLU_009912_5_1_5"/>
<keyword evidence="2" id="KW-0472">Membrane</keyword>
<dbReference type="eggNOG" id="COG3206">
    <property type="taxonomic scope" value="Bacteria"/>
</dbReference>
<dbReference type="AlphaFoldDB" id="A5G2S2"/>
<keyword evidence="1" id="KW-0175">Coiled coil</keyword>
<evidence type="ECO:0000256" key="2">
    <source>
        <dbReference type="SAM" id="Phobius"/>
    </source>
</evidence>
<evidence type="ECO:0000256" key="1">
    <source>
        <dbReference type="SAM" id="Coils"/>
    </source>
</evidence>
<dbReference type="PANTHER" id="PTHR32309:SF31">
    <property type="entry name" value="CAPSULAR EXOPOLYSACCHARIDE FAMILY"/>
    <property type="match status" value="1"/>
</dbReference>
<dbReference type="EMBL" id="CP000697">
    <property type="protein sequence ID" value="ABQ32154.1"/>
    <property type="molecule type" value="Genomic_DNA"/>
</dbReference>
<evidence type="ECO:0000313" key="4">
    <source>
        <dbReference type="Proteomes" id="UP000000245"/>
    </source>
</evidence>
<dbReference type="RefSeq" id="WP_012040443.1">
    <property type="nucleotide sequence ID" value="NC_009484.1"/>
</dbReference>
<gene>
    <name evidence="3" type="ordered locus">Acry_2964</name>
</gene>
<proteinExistence type="predicted"/>
<dbReference type="InterPro" id="IPR050445">
    <property type="entry name" value="Bact_polysacc_biosynth/exp"/>
</dbReference>
<feature type="transmembrane region" description="Helical" evidence="2">
    <location>
        <begin position="468"/>
        <end position="492"/>
    </location>
</feature>
<dbReference type="InterPro" id="IPR014345">
    <property type="entry name" value="XrtA_polysacc_chain"/>
</dbReference>
<keyword evidence="4" id="KW-1185">Reference proteome</keyword>
<feature type="coiled-coil region" evidence="1">
    <location>
        <begin position="206"/>
        <end position="233"/>
    </location>
</feature>